<accession>A0ABZ2KGW4</accession>
<dbReference type="EMBL" id="CP089982">
    <property type="protein sequence ID" value="WXA96787.1"/>
    <property type="molecule type" value="Genomic_DNA"/>
</dbReference>
<dbReference type="Proteomes" id="UP001379533">
    <property type="component" value="Chromosome"/>
</dbReference>
<evidence type="ECO:0000313" key="1">
    <source>
        <dbReference type="EMBL" id="WXA96787.1"/>
    </source>
</evidence>
<keyword evidence="2" id="KW-1185">Reference proteome</keyword>
<evidence type="ECO:0000313" key="2">
    <source>
        <dbReference type="Proteomes" id="UP001379533"/>
    </source>
</evidence>
<gene>
    <name evidence="1" type="ORF">LZC95_08050</name>
</gene>
<sequence length="181" mass="19482">MIVLPPSAFADRWEAKPDAAVAVGLRLLSERDIQVAKAESSKWVDKMYSGADGVIRDVDKAVESWNDCLVRWACALGTCDPNDVTKPYFPAAEDVIGDALTSEGLRRIWDALELLHLEESPVAPEATDAEILALIGRIAEGTADVAESEGRAIDAGPLLTGLSLAQAKRARRLFGRLGELV</sequence>
<proteinExistence type="predicted"/>
<name>A0ABZ2KGW4_9BACT</name>
<organism evidence="1 2">
    <name type="scientific">Pendulispora brunnea</name>
    <dbReference type="NCBI Taxonomy" id="2905690"/>
    <lineage>
        <taxon>Bacteria</taxon>
        <taxon>Pseudomonadati</taxon>
        <taxon>Myxococcota</taxon>
        <taxon>Myxococcia</taxon>
        <taxon>Myxococcales</taxon>
        <taxon>Sorangiineae</taxon>
        <taxon>Pendulisporaceae</taxon>
        <taxon>Pendulispora</taxon>
    </lineage>
</organism>
<reference evidence="1 2" key="1">
    <citation type="submission" date="2021-12" db="EMBL/GenBank/DDBJ databases">
        <title>Discovery of the Pendulisporaceae a myxobacterial family with distinct sporulation behavior and unique specialized metabolism.</title>
        <authorList>
            <person name="Garcia R."/>
            <person name="Popoff A."/>
            <person name="Bader C.D."/>
            <person name="Loehr J."/>
            <person name="Walesch S."/>
            <person name="Walt C."/>
            <person name="Boldt J."/>
            <person name="Bunk B."/>
            <person name="Haeckl F.J.F.P.J."/>
            <person name="Gunesch A.P."/>
            <person name="Birkelbach J."/>
            <person name="Nuebel U."/>
            <person name="Pietschmann T."/>
            <person name="Bach T."/>
            <person name="Mueller R."/>
        </authorList>
    </citation>
    <scope>NUCLEOTIDE SEQUENCE [LARGE SCALE GENOMIC DNA]</scope>
    <source>
        <strain evidence="1 2">MSr12523</strain>
    </source>
</reference>
<protein>
    <submittedName>
        <fullName evidence="1">Uncharacterized protein</fullName>
    </submittedName>
</protein>
<dbReference type="RefSeq" id="WP_394847403.1">
    <property type="nucleotide sequence ID" value="NZ_CP089982.1"/>
</dbReference>